<dbReference type="Proteomes" id="UP001596053">
    <property type="component" value="Unassembled WGS sequence"/>
</dbReference>
<protein>
    <submittedName>
        <fullName evidence="1">Uncharacterized protein</fullName>
    </submittedName>
</protein>
<accession>A0ABW0INR7</accession>
<gene>
    <name evidence="1" type="ORF">ACFPOB_04800</name>
</gene>
<organism evidence="1 2">
    <name type="scientific">Bosea eneae</name>
    <dbReference type="NCBI Taxonomy" id="151454"/>
    <lineage>
        <taxon>Bacteria</taxon>
        <taxon>Pseudomonadati</taxon>
        <taxon>Pseudomonadota</taxon>
        <taxon>Alphaproteobacteria</taxon>
        <taxon>Hyphomicrobiales</taxon>
        <taxon>Boseaceae</taxon>
        <taxon>Bosea</taxon>
    </lineage>
</organism>
<evidence type="ECO:0000313" key="1">
    <source>
        <dbReference type="EMBL" id="MFC5418880.1"/>
    </source>
</evidence>
<dbReference type="EMBL" id="JBHSLW010000006">
    <property type="protein sequence ID" value="MFC5418880.1"/>
    <property type="molecule type" value="Genomic_DNA"/>
</dbReference>
<reference evidence="2" key="1">
    <citation type="journal article" date="2019" name="Int. J. Syst. Evol. Microbiol.">
        <title>The Global Catalogue of Microorganisms (GCM) 10K type strain sequencing project: providing services to taxonomists for standard genome sequencing and annotation.</title>
        <authorList>
            <consortium name="The Broad Institute Genomics Platform"/>
            <consortium name="The Broad Institute Genome Sequencing Center for Infectious Disease"/>
            <person name="Wu L."/>
            <person name="Ma J."/>
        </authorList>
    </citation>
    <scope>NUCLEOTIDE SEQUENCE [LARGE SCALE GENOMIC DNA]</scope>
    <source>
        <strain evidence="2">NCAIM B.01391</strain>
    </source>
</reference>
<evidence type="ECO:0000313" key="2">
    <source>
        <dbReference type="Proteomes" id="UP001596053"/>
    </source>
</evidence>
<keyword evidence="2" id="KW-1185">Reference proteome</keyword>
<dbReference type="RefSeq" id="WP_377796333.1">
    <property type="nucleotide sequence ID" value="NZ_JBHSLW010000006.1"/>
</dbReference>
<name>A0ABW0INR7_9HYPH</name>
<comment type="caution">
    <text evidence="1">The sequence shown here is derived from an EMBL/GenBank/DDBJ whole genome shotgun (WGS) entry which is preliminary data.</text>
</comment>
<sequence>MTGIPTADEIEAAKAALQANLPPQAKKQEEEGSTAGDIVSGVLDVASNVTIEAVGVAVEVVGTVVEGAGSAVVATGEAVVTVIGGIFEGVG</sequence>
<proteinExistence type="predicted"/>